<dbReference type="SUPFAM" id="SSF57850">
    <property type="entry name" value="RING/U-box"/>
    <property type="match status" value="3"/>
</dbReference>
<dbReference type="GO" id="GO:0000151">
    <property type="term" value="C:ubiquitin ligase complex"/>
    <property type="evidence" value="ECO:0000318"/>
    <property type="project" value="GO_Central"/>
</dbReference>
<dbReference type="InterPro" id="IPR048962">
    <property type="entry name" value="ARIH1-like_UBL"/>
</dbReference>
<dbReference type="EnsemblPlants" id="Pp3c26_11830V3.12">
    <property type="protein sequence ID" value="Pp3c26_11830V3.12"/>
    <property type="gene ID" value="Pp3c26_11830"/>
</dbReference>
<feature type="compositionally biased region" description="Acidic residues" evidence="13">
    <location>
        <begin position="13"/>
        <end position="23"/>
    </location>
</feature>
<dbReference type="PROSITE" id="PS50089">
    <property type="entry name" value="ZF_RING_2"/>
    <property type="match status" value="1"/>
</dbReference>
<evidence type="ECO:0000256" key="7">
    <source>
        <dbReference type="ARBA" id="ARBA00022723"/>
    </source>
</evidence>
<feature type="domain" description="RING-type" evidence="14">
    <location>
        <begin position="135"/>
        <end position="183"/>
    </location>
</feature>
<reference evidence="16 18" key="2">
    <citation type="journal article" date="2018" name="Plant J.">
        <title>The Physcomitrella patens chromosome-scale assembly reveals moss genome structure and evolution.</title>
        <authorList>
            <person name="Lang D."/>
            <person name="Ullrich K.K."/>
            <person name="Murat F."/>
            <person name="Fuchs J."/>
            <person name="Jenkins J."/>
            <person name="Haas F.B."/>
            <person name="Piednoel M."/>
            <person name="Gundlach H."/>
            <person name="Van Bel M."/>
            <person name="Meyberg R."/>
            <person name="Vives C."/>
            <person name="Morata J."/>
            <person name="Symeonidi A."/>
            <person name="Hiss M."/>
            <person name="Muchero W."/>
            <person name="Kamisugi Y."/>
            <person name="Saleh O."/>
            <person name="Blanc G."/>
            <person name="Decker E.L."/>
            <person name="van Gessel N."/>
            <person name="Grimwood J."/>
            <person name="Hayes R.D."/>
            <person name="Graham S.W."/>
            <person name="Gunter L.E."/>
            <person name="McDaniel S.F."/>
            <person name="Hoernstein S.N.W."/>
            <person name="Larsson A."/>
            <person name="Li F.W."/>
            <person name="Perroud P.F."/>
            <person name="Phillips J."/>
            <person name="Ranjan P."/>
            <person name="Rokshar D.S."/>
            <person name="Rothfels C.J."/>
            <person name="Schneider L."/>
            <person name="Shu S."/>
            <person name="Stevenson D.W."/>
            <person name="Thummler F."/>
            <person name="Tillich M."/>
            <person name="Villarreal Aguilar J.C."/>
            <person name="Widiez T."/>
            <person name="Wong G.K."/>
            <person name="Wymore A."/>
            <person name="Zhang Y."/>
            <person name="Zimmer A.D."/>
            <person name="Quatrano R.S."/>
            <person name="Mayer K.F.X."/>
            <person name="Goodstein D."/>
            <person name="Casacuberta J.M."/>
            <person name="Vandepoele K."/>
            <person name="Reski R."/>
            <person name="Cuming A.C."/>
            <person name="Tuskan G.A."/>
            <person name="Maumus F."/>
            <person name="Salse J."/>
            <person name="Schmutz J."/>
            <person name="Rensing S.A."/>
        </authorList>
    </citation>
    <scope>NUCLEOTIDE SEQUENCE [LARGE SCALE GENOMIC DNA]</scope>
    <source>
        <strain evidence="17 18">cv. Gransden 2004</strain>
    </source>
</reference>
<dbReference type="EC" id="2.3.2.31" evidence="5"/>
<evidence type="ECO:0000256" key="13">
    <source>
        <dbReference type="SAM" id="MobiDB-lite"/>
    </source>
</evidence>
<dbReference type="EnsemblPlants" id="Pp3c26_11830V3.4">
    <property type="protein sequence ID" value="Pp3c26_11830V3.4"/>
    <property type="gene ID" value="Pp3c26_11830"/>
</dbReference>
<evidence type="ECO:0000256" key="2">
    <source>
        <dbReference type="ARBA" id="ARBA00003976"/>
    </source>
</evidence>
<keyword evidence="18" id="KW-1185">Reference proteome</keyword>
<dbReference type="STRING" id="3218.A0A2K1ICR0"/>
<dbReference type="RefSeq" id="XP_073387723.1">
    <property type="nucleotide sequence ID" value="XM_073531622.1"/>
</dbReference>
<dbReference type="RefSeq" id="XP_073387726.1">
    <property type="nucleotide sequence ID" value="XM_073531625.1"/>
</dbReference>
<dbReference type="Gramene" id="Pp3c26_11830V3.7">
    <property type="protein sequence ID" value="Pp3c26_11830V3.7"/>
    <property type="gene ID" value="Pp3c26_11830"/>
</dbReference>
<dbReference type="InterPro" id="IPR013083">
    <property type="entry name" value="Znf_RING/FYVE/PHD"/>
</dbReference>
<dbReference type="Gramene" id="Pp3c26_11830V3.4">
    <property type="protein sequence ID" value="Pp3c26_11830V3.4"/>
    <property type="gene ID" value="Pp3c26_11830"/>
</dbReference>
<evidence type="ECO:0000256" key="3">
    <source>
        <dbReference type="ARBA" id="ARBA00004906"/>
    </source>
</evidence>
<dbReference type="Pfam" id="PF21235">
    <property type="entry name" value="UBA_ARI1"/>
    <property type="match status" value="1"/>
</dbReference>
<dbReference type="RefSeq" id="XP_024366426.1">
    <property type="nucleotide sequence ID" value="XM_024510658.2"/>
</dbReference>
<dbReference type="OrthoDB" id="10009520at2759"/>
<organism evidence="16">
    <name type="scientific">Physcomitrium patens</name>
    <name type="common">Spreading-leaved earth moss</name>
    <name type="synonym">Physcomitrella patens</name>
    <dbReference type="NCBI Taxonomy" id="3218"/>
    <lineage>
        <taxon>Eukaryota</taxon>
        <taxon>Viridiplantae</taxon>
        <taxon>Streptophyta</taxon>
        <taxon>Embryophyta</taxon>
        <taxon>Bryophyta</taxon>
        <taxon>Bryophytina</taxon>
        <taxon>Bryopsida</taxon>
        <taxon>Funariidae</taxon>
        <taxon>Funariales</taxon>
        <taxon>Funariaceae</taxon>
        <taxon>Physcomitrium</taxon>
    </lineage>
</organism>
<evidence type="ECO:0000259" key="15">
    <source>
        <dbReference type="PROSITE" id="PS51873"/>
    </source>
</evidence>
<dbReference type="Gramene" id="Pp3c26_11830V3.5">
    <property type="protein sequence ID" value="Pp3c26_11830V3.5"/>
    <property type="gene ID" value="Pp3c26_11830"/>
</dbReference>
<dbReference type="CDD" id="cd16773">
    <property type="entry name" value="RING-HC_RBR_TRIAD1"/>
    <property type="match status" value="1"/>
</dbReference>
<dbReference type="OMA" id="VMTRMEC"/>
<evidence type="ECO:0000256" key="5">
    <source>
        <dbReference type="ARBA" id="ARBA00012251"/>
    </source>
</evidence>
<dbReference type="Gramene" id="Pp3c26_11830V3.2">
    <property type="protein sequence ID" value="Pp3c26_11830V3.2"/>
    <property type="gene ID" value="Pp3c26_11830"/>
</dbReference>
<reference evidence="16 18" key="1">
    <citation type="journal article" date="2008" name="Science">
        <title>The Physcomitrella genome reveals evolutionary insights into the conquest of land by plants.</title>
        <authorList>
            <person name="Rensing S."/>
            <person name="Lang D."/>
            <person name="Zimmer A."/>
            <person name="Terry A."/>
            <person name="Salamov A."/>
            <person name="Shapiro H."/>
            <person name="Nishiyama T."/>
            <person name="Perroud P.-F."/>
            <person name="Lindquist E."/>
            <person name="Kamisugi Y."/>
            <person name="Tanahashi T."/>
            <person name="Sakakibara K."/>
            <person name="Fujita T."/>
            <person name="Oishi K."/>
            <person name="Shin-I T."/>
            <person name="Kuroki Y."/>
            <person name="Toyoda A."/>
            <person name="Suzuki Y."/>
            <person name="Hashimoto A."/>
            <person name="Yamaguchi K."/>
            <person name="Sugano A."/>
            <person name="Kohara Y."/>
            <person name="Fujiyama A."/>
            <person name="Anterola A."/>
            <person name="Aoki S."/>
            <person name="Ashton N."/>
            <person name="Barbazuk W.B."/>
            <person name="Barker E."/>
            <person name="Bennetzen J."/>
            <person name="Bezanilla M."/>
            <person name="Blankenship R."/>
            <person name="Cho S.H."/>
            <person name="Dutcher S."/>
            <person name="Estelle M."/>
            <person name="Fawcett J.A."/>
            <person name="Gundlach H."/>
            <person name="Hanada K."/>
            <person name="Heyl A."/>
            <person name="Hicks K.A."/>
            <person name="Hugh J."/>
            <person name="Lohr M."/>
            <person name="Mayer K."/>
            <person name="Melkozernov A."/>
            <person name="Murata T."/>
            <person name="Nelson D."/>
            <person name="Pils B."/>
            <person name="Prigge M."/>
            <person name="Reiss B."/>
            <person name="Renner T."/>
            <person name="Rombauts S."/>
            <person name="Rushton P."/>
            <person name="Sanderfoot A."/>
            <person name="Schween G."/>
            <person name="Shiu S.-H."/>
            <person name="Stueber K."/>
            <person name="Theodoulou F.L."/>
            <person name="Tu H."/>
            <person name="Van de Peer Y."/>
            <person name="Verrier P.J."/>
            <person name="Waters E."/>
            <person name="Wood A."/>
            <person name="Yang L."/>
            <person name="Cove D."/>
            <person name="Cuming A."/>
            <person name="Hasebe M."/>
            <person name="Lucas S."/>
            <person name="Mishler D.B."/>
            <person name="Reski R."/>
            <person name="Grigoriev I."/>
            <person name="Quatrano R.S."/>
            <person name="Boore J.L."/>
        </authorList>
    </citation>
    <scope>NUCLEOTIDE SEQUENCE [LARGE SCALE GENOMIC DNA]</scope>
    <source>
        <strain evidence="17 18">cv. Gransden 2004</strain>
    </source>
</reference>
<dbReference type="InterPro" id="IPR054694">
    <property type="entry name" value="Parkin-like_IBR"/>
</dbReference>
<dbReference type="PaxDb" id="3218-PP1S6_282V6.1"/>
<dbReference type="GO" id="GO:0031624">
    <property type="term" value="F:ubiquitin conjugating enzyme binding"/>
    <property type="evidence" value="ECO:0000318"/>
    <property type="project" value="GO_Central"/>
</dbReference>
<dbReference type="Gramene" id="Pp3c26_11830V3.8">
    <property type="protein sequence ID" value="Pp3c26_11830V3.8"/>
    <property type="gene ID" value="Pp3c26_11830"/>
</dbReference>
<keyword evidence="11" id="KW-0862">Zinc</keyword>
<dbReference type="PANTHER" id="PTHR11685">
    <property type="entry name" value="RBR FAMILY RING FINGER AND IBR DOMAIN-CONTAINING"/>
    <property type="match status" value="1"/>
</dbReference>
<keyword evidence="8" id="KW-0677">Repeat</keyword>
<dbReference type="RefSeq" id="XP_024366424.1">
    <property type="nucleotide sequence ID" value="XM_024510656.2"/>
</dbReference>
<dbReference type="Proteomes" id="UP000006727">
    <property type="component" value="Chromosome 26"/>
</dbReference>
<dbReference type="CDD" id="cd20346">
    <property type="entry name" value="BRcat_RBR_ANKIB1"/>
    <property type="match status" value="1"/>
</dbReference>
<dbReference type="RefSeq" id="XP_024366425.1">
    <property type="nucleotide sequence ID" value="XM_024510657.2"/>
</dbReference>
<dbReference type="FunFam" id="1.20.120.1750:FF:000013">
    <property type="entry name" value="RBR-type E3 ubiquitin transferase"/>
    <property type="match status" value="1"/>
</dbReference>
<dbReference type="Gramene" id="Pp3c26_11830V3.9">
    <property type="protein sequence ID" value="Pp3c26_11830V3.9"/>
    <property type="gene ID" value="Pp3c26_11830"/>
</dbReference>
<evidence type="ECO:0000313" key="16">
    <source>
        <dbReference type="EMBL" id="PNR27061.1"/>
    </source>
</evidence>
<feature type="domain" description="RING-type" evidence="15">
    <location>
        <begin position="131"/>
        <end position="345"/>
    </location>
</feature>
<dbReference type="Gramene" id="Pp3c26_11830V3.6">
    <property type="protein sequence ID" value="Pp3c26_11830V3.6"/>
    <property type="gene ID" value="Pp3c26_11830"/>
</dbReference>
<name>A0A2K1ICR0_PHYPA</name>
<dbReference type="Pfam" id="PF01485">
    <property type="entry name" value="IBR"/>
    <property type="match status" value="1"/>
</dbReference>
<dbReference type="Gene3D" id="3.30.40.10">
    <property type="entry name" value="Zinc/RING finger domain, C3HC4 (zinc finger)"/>
    <property type="match status" value="1"/>
</dbReference>
<dbReference type="EnsemblPlants" id="Pp3c26_11830V3.2">
    <property type="protein sequence ID" value="Pp3c26_11830V3.2"/>
    <property type="gene ID" value="Pp3c26_11830"/>
</dbReference>
<dbReference type="Pfam" id="PF19422">
    <property type="entry name" value="Ariadne"/>
    <property type="match status" value="1"/>
</dbReference>
<dbReference type="EnsemblPlants" id="Pp3c26_11830V3.5">
    <property type="protein sequence ID" value="Pp3c26_11830V3.5"/>
    <property type="gene ID" value="Pp3c26_11830"/>
</dbReference>
<keyword evidence="7" id="KW-0479">Metal-binding</keyword>
<dbReference type="CDD" id="cd22586">
    <property type="entry name" value="Rcat_RBR_ARI1-like"/>
    <property type="match status" value="1"/>
</dbReference>
<feature type="region of interest" description="Disordered" evidence="13">
    <location>
        <begin position="594"/>
        <end position="638"/>
    </location>
</feature>
<protein>
    <recommendedName>
        <fullName evidence="5">RBR-type E3 ubiquitin transferase</fullName>
        <ecNumber evidence="5">2.3.2.31</ecNumber>
    </recommendedName>
</protein>
<evidence type="ECO:0000256" key="6">
    <source>
        <dbReference type="ARBA" id="ARBA00022679"/>
    </source>
</evidence>
<comment type="function">
    <text evidence="2">Might act as an E3 ubiquitin-protein ligase, or as part of E3 complex, which accepts ubiquitin from specific E2 ubiquitin-conjugating enzymes and then transfers it to substrates.</text>
</comment>
<comment type="similarity">
    <text evidence="4">Belongs to the RBR family. Ariadne subfamily.</text>
</comment>
<dbReference type="Gramene" id="Pp3c26_11830V3.13">
    <property type="protein sequence ID" value="Pp3c26_11830V3.13"/>
    <property type="gene ID" value="Pp3c26_11830"/>
</dbReference>
<dbReference type="FunCoup" id="A0A2K1ICR0">
    <property type="interactions" value="4414"/>
</dbReference>
<dbReference type="GO" id="GO:0061630">
    <property type="term" value="F:ubiquitin protein ligase activity"/>
    <property type="evidence" value="ECO:0000318"/>
    <property type="project" value="GO_Central"/>
</dbReference>
<dbReference type="EnsemblPlants" id="Pp3c26_11830V3.8">
    <property type="protein sequence ID" value="Pp3c26_11830V3.8"/>
    <property type="gene ID" value="Pp3c26_11830"/>
</dbReference>
<dbReference type="SMART" id="SM00647">
    <property type="entry name" value="IBR"/>
    <property type="match status" value="2"/>
</dbReference>
<reference evidence="17" key="3">
    <citation type="submission" date="2020-12" db="UniProtKB">
        <authorList>
            <consortium name="EnsemblPlants"/>
        </authorList>
    </citation>
    <scope>IDENTIFICATION</scope>
</reference>
<evidence type="ECO:0000256" key="11">
    <source>
        <dbReference type="ARBA" id="ARBA00022833"/>
    </source>
</evidence>
<evidence type="ECO:0000256" key="9">
    <source>
        <dbReference type="ARBA" id="ARBA00022771"/>
    </source>
</evidence>
<dbReference type="EnsemblPlants" id="Pp3c26_11830V3.13">
    <property type="protein sequence ID" value="Pp3c26_11830V3.13"/>
    <property type="gene ID" value="Pp3c26_11830"/>
</dbReference>
<dbReference type="GeneID" id="112277865"/>
<dbReference type="Gramene" id="Pp3c26_11830V3.12">
    <property type="protein sequence ID" value="Pp3c26_11830V3.12"/>
    <property type="gene ID" value="Pp3c26_11830"/>
</dbReference>
<dbReference type="PROSITE" id="PS51873">
    <property type="entry name" value="TRIAD"/>
    <property type="match status" value="1"/>
</dbReference>
<dbReference type="InterPro" id="IPR031127">
    <property type="entry name" value="E3_UB_ligase_RBR"/>
</dbReference>
<evidence type="ECO:0000256" key="4">
    <source>
        <dbReference type="ARBA" id="ARBA00005884"/>
    </source>
</evidence>
<dbReference type="Pfam" id="PF22605">
    <property type="entry name" value="IBR_2"/>
    <property type="match status" value="1"/>
</dbReference>
<evidence type="ECO:0000259" key="14">
    <source>
        <dbReference type="PROSITE" id="PS50089"/>
    </source>
</evidence>
<feature type="region of interest" description="Disordered" evidence="13">
    <location>
        <begin position="1"/>
        <end position="29"/>
    </location>
</feature>
<dbReference type="GO" id="GO:0006511">
    <property type="term" value="P:ubiquitin-dependent protein catabolic process"/>
    <property type="evidence" value="ECO:0000318"/>
    <property type="project" value="GO_Central"/>
</dbReference>
<evidence type="ECO:0000313" key="18">
    <source>
        <dbReference type="Proteomes" id="UP000006727"/>
    </source>
</evidence>
<dbReference type="GO" id="GO:0016567">
    <property type="term" value="P:protein ubiquitination"/>
    <property type="evidence" value="ECO:0007669"/>
    <property type="project" value="InterPro"/>
</dbReference>
<evidence type="ECO:0000256" key="10">
    <source>
        <dbReference type="ARBA" id="ARBA00022786"/>
    </source>
</evidence>
<dbReference type="InterPro" id="IPR002867">
    <property type="entry name" value="IBR_dom"/>
</dbReference>
<dbReference type="AlphaFoldDB" id="A0A2K1ICR0"/>
<dbReference type="EMBL" id="ABEU02000026">
    <property type="protein sequence ID" value="PNR27061.1"/>
    <property type="molecule type" value="Genomic_DNA"/>
</dbReference>
<accession>A0A2K1ICR0</accession>
<evidence type="ECO:0000256" key="12">
    <source>
        <dbReference type="PROSITE-ProRule" id="PRU00175"/>
    </source>
</evidence>
<dbReference type="EnsemblPlants" id="Pp3c26_11830V3.1">
    <property type="protein sequence ID" value="Pp3c26_11830V3.1"/>
    <property type="gene ID" value="Pp3c26_11830"/>
</dbReference>
<proteinExistence type="inferred from homology"/>
<gene>
    <name evidence="17" type="primary">LOC112277865</name>
    <name evidence="16" type="ORF">PHYPA_030542</name>
</gene>
<dbReference type="EnsemblPlants" id="Pp3c26_11830V3.6">
    <property type="protein sequence ID" value="Pp3c26_11830V3.6"/>
    <property type="gene ID" value="Pp3c26_11830"/>
</dbReference>
<dbReference type="EnsemblPlants" id="Pp3c26_11830V3.9">
    <property type="protein sequence ID" value="Pp3c26_11830V3.9"/>
    <property type="gene ID" value="Pp3c26_11830"/>
</dbReference>
<keyword evidence="10" id="KW-0833">Ubl conjugation pathway</keyword>
<evidence type="ECO:0000256" key="1">
    <source>
        <dbReference type="ARBA" id="ARBA00001798"/>
    </source>
</evidence>
<dbReference type="KEGG" id="ppp:112277865"/>
<dbReference type="RefSeq" id="XP_024366427.1">
    <property type="nucleotide sequence ID" value="XM_024510659.2"/>
</dbReference>
<dbReference type="EnsemblPlants" id="Pp3c26_11830V3.3">
    <property type="protein sequence ID" value="Pp3c26_11830V3.3"/>
    <property type="gene ID" value="Pp3c26_11830"/>
</dbReference>
<keyword evidence="6" id="KW-0808">Transferase</keyword>
<dbReference type="RefSeq" id="XP_073387724.1">
    <property type="nucleotide sequence ID" value="XM_073531623.1"/>
</dbReference>
<dbReference type="GO" id="GO:0005737">
    <property type="term" value="C:cytoplasm"/>
    <property type="evidence" value="ECO:0000318"/>
    <property type="project" value="GO_Central"/>
</dbReference>
<dbReference type="InterPro" id="IPR001841">
    <property type="entry name" value="Znf_RING"/>
</dbReference>
<sequence>MGDDGIDYGNDHEDTESEEDYVGDDGACAGYDDYVGDDEEVLTNQEPADTSHKVITRESLLAAQKDDIRKVVEVLALRPRQARTLLIHYRWNLENLFGAIAEKGYGPVFLEAGLPPPETEVVVPVADDASVSVRCGTCLEDVPTTTATRMDCGHAFCNECWTQYFIIKIKDGQSRRVTCMEHNCGAICDEDKVRDLVGLQDPESVQRYERFLLESYIEDNAKVKWCPSTPHCGNAIRLEGEPFCEIECKCGQQFCFNCMAEPHSPCSCNMWTLWDKKCKDESETVNWLTVHTKPCPKCHKPVEKNGGCNLVSCICGQAFCWLCGAATGREHNWNSIEGHSCGRFQDEKEKEAARAQRDLKRYIHYHSRWKGHLDSLKLEQKQEETVKEKITTLEASHCQVKDYSWLTIGLQRLFRARRALSYSFAFAYFMFGNDLFKDDISEEQNAINQNLFEDQQQKLEETVERLSKLVKVVETPLEENTDDSYMQDIRLQVINFTTLTDGLCRRMYEVIENDLLGSLQLATHHIAPYKTGGAERASEIAAEPERFHIDRTQDIKSESRSKTDCLSIANVAAEHADGDIGGKQVKLEVEVSGDVDMSETPSADRVHKRPNLYPSSPRSCKRFGKEPSVSGPSVVREPGKTFGSISEIVINSDAALDSVPSSSYSTTLWEGIALGSKDVSGQQRLNPAEKLHWENATLSASPTGETDGQDELLQQQSDSTEWQFGALNAQPAVSTCSSDFDSQGGIIQMNINRPWNDG</sequence>
<dbReference type="FunFam" id="3.30.40.10:FF:000019">
    <property type="entry name" value="RBR-type E3 ubiquitin transferase"/>
    <property type="match status" value="1"/>
</dbReference>
<dbReference type="Gramene" id="Pp3c26_11830V3.1">
    <property type="protein sequence ID" value="Pp3c26_11830V3.1"/>
    <property type="gene ID" value="Pp3c26_11830"/>
</dbReference>
<dbReference type="EnsemblPlants" id="Pp3c26_11830V3.7">
    <property type="protein sequence ID" value="Pp3c26_11830V3.7"/>
    <property type="gene ID" value="Pp3c26_11830"/>
</dbReference>
<dbReference type="RefSeq" id="XP_073387725.1">
    <property type="nucleotide sequence ID" value="XM_073531624.1"/>
</dbReference>
<dbReference type="Gramene" id="Pp3c26_11830V3.3">
    <property type="protein sequence ID" value="Pp3c26_11830V3.3"/>
    <property type="gene ID" value="Pp3c26_11830"/>
</dbReference>
<dbReference type="InterPro" id="IPR045840">
    <property type="entry name" value="Ariadne"/>
</dbReference>
<evidence type="ECO:0000256" key="8">
    <source>
        <dbReference type="ARBA" id="ARBA00022737"/>
    </source>
</evidence>
<dbReference type="Gene3D" id="1.20.120.1750">
    <property type="match status" value="1"/>
</dbReference>
<evidence type="ECO:0000313" key="17">
    <source>
        <dbReference type="EnsemblPlants" id="Pp3c26_11830V3.1"/>
    </source>
</evidence>
<comment type="catalytic activity">
    <reaction evidence="1">
        <text>[E2 ubiquitin-conjugating enzyme]-S-ubiquitinyl-L-cysteine + [acceptor protein]-L-lysine = [E2 ubiquitin-conjugating enzyme]-L-cysteine + [acceptor protein]-N(6)-ubiquitinyl-L-lysine.</text>
        <dbReference type="EC" id="2.3.2.31"/>
    </reaction>
</comment>
<keyword evidence="9 12" id="KW-0863">Zinc-finger</keyword>
<dbReference type="InterPro" id="IPR044066">
    <property type="entry name" value="TRIAD_supradom"/>
</dbReference>
<comment type="pathway">
    <text evidence="3">Protein modification; protein ubiquitination.</text>
</comment>
<dbReference type="GO" id="GO:0008270">
    <property type="term" value="F:zinc ion binding"/>
    <property type="evidence" value="ECO:0007669"/>
    <property type="project" value="UniProtKB-KW"/>
</dbReference>